<dbReference type="Pfam" id="PF13960">
    <property type="entry name" value="DUF4218"/>
    <property type="match status" value="1"/>
</dbReference>
<dbReference type="Pfam" id="PF02992">
    <property type="entry name" value="Transposase_21"/>
    <property type="match status" value="1"/>
</dbReference>
<feature type="region of interest" description="Disordered" evidence="1">
    <location>
        <begin position="625"/>
        <end position="648"/>
    </location>
</feature>
<dbReference type="Proteomes" id="UP000321393">
    <property type="component" value="Unassembled WGS sequence"/>
</dbReference>
<evidence type="ECO:0000313" key="3">
    <source>
        <dbReference type="EMBL" id="KAA0033025.1"/>
    </source>
</evidence>
<evidence type="ECO:0000313" key="4">
    <source>
        <dbReference type="EMBL" id="TYK03442.1"/>
    </source>
</evidence>
<gene>
    <name evidence="4" type="ORF">E5676_scaffold121G00460</name>
    <name evidence="3" type="ORF">E6C27_scaffold269G001290</name>
</gene>
<dbReference type="PANTHER" id="PTHR48258">
    <property type="entry name" value="DUF4218 DOMAIN-CONTAINING PROTEIN-RELATED"/>
    <property type="match status" value="1"/>
</dbReference>
<dbReference type="InterPro" id="IPR025452">
    <property type="entry name" value="DUF4218"/>
</dbReference>
<name>A0A5A7SV41_CUCMM</name>
<evidence type="ECO:0000256" key="1">
    <source>
        <dbReference type="SAM" id="MobiDB-lite"/>
    </source>
</evidence>
<dbReference type="Proteomes" id="UP000321947">
    <property type="component" value="Unassembled WGS sequence"/>
</dbReference>
<evidence type="ECO:0000313" key="6">
    <source>
        <dbReference type="Proteomes" id="UP000321947"/>
    </source>
</evidence>
<protein>
    <submittedName>
        <fullName evidence="3">CACTA en-spm transposon protein</fullName>
    </submittedName>
</protein>
<reference evidence="5 6" key="1">
    <citation type="submission" date="2019-08" db="EMBL/GenBank/DDBJ databases">
        <title>Draft genome sequences of two oriental melons (Cucumis melo L. var makuwa).</title>
        <authorList>
            <person name="Kwon S.-Y."/>
        </authorList>
    </citation>
    <scope>NUCLEOTIDE SEQUENCE [LARGE SCALE GENOMIC DNA]</scope>
    <source>
        <strain evidence="6">cv. Chang Bougi</strain>
        <strain evidence="5">cv. SW 3</strain>
        <tissue evidence="3">Leaf</tissue>
    </source>
</reference>
<feature type="compositionally biased region" description="Polar residues" evidence="1">
    <location>
        <begin position="628"/>
        <end position="644"/>
    </location>
</feature>
<comment type="caution">
    <text evidence="3">The sequence shown here is derived from an EMBL/GenBank/DDBJ whole genome shotgun (WGS) entry which is preliminary data.</text>
</comment>
<evidence type="ECO:0000259" key="2">
    <source>
        <dbReference type="Pfam" id="PF13960"/>
    </source>
</evidence>
<dbReference type="AlphaFoldDB" id="A0A5A7SV41"/>
<accession>A0A5A7SV41</accession>
<feature type="domain" description="DUF4218" evidence="2">
    <location>
        <begin position="264"/>
        <end position="321"/>
    </location>
</feature>
<dbReference type="EMBL" id="SSTD01014931">
    <property type="protein sequence ID" value="TYK03442.1"/>
    <property type="molecule type" value="Genomic_DNA"/>
</dbReference>
<dbReference type="OrthoDB" id="1932595at2759"/>
<dbReference type="EMBL" id="SSTE01020983">
    <property type="protein sequence ID" value="KAA0033025.1"/>
    <property type="molecule type" value="Genomic_DNA"/>
</dbReference>
<evidence type="ECO:0000313" key="5">
    <source>
        <dbReference type="Proteomes" id="UP000321393"/>
    </source>
</evidence>
<dbReference type="InterPro" id="IPR004242">
    <property type="entry name" value="Transposase_21"/>
</dbReference>
<organism evidence="3 5">
    <name type="scientific">Cucumis melo var. makuwa</name>
    <name type="common">Oriental melon</name>
    <dbReference type="NCBI Taxonomy" id="1194695"/>
    <lineage>
        <taxon>Eukaryota</taxon>
        <taxon>Viridiplantae</taxon>
        <taxon>Streptophyta</taxon>
        <taxon>Embryophyta</taxon>
        <taxon>Tracheophyta</taxon>
        <taxon>Spermatophyta</taxon>
        <taxon>Magnoliopsida</taxon>
        <taxon>eudicotyledons</taxon>
        <taxon>Gunneridae</taxon>
        <taxon>Pentapetalae</taxon>
        <taxon>rosids</taxon>
        <taxon>fabids</taxon>
        <taxon>Cucurbitales</taxon>
        <taxon>Cucurbitaceae</taxon>
        <taxon>Benincaseae</taxon>
        <taxon>Cucumis</taxon>
    </lineage>
</organism>
<proteinExistence type="predicted"/>
<sequence>MLLELLRAAFPMCCTIPSSFYEAKRKLRDLGLGYETIHACKYDCVLYWKEFADLQHCPTCGKARYKRLFVSQEGSADMRWNRDKRVETDDVLRHPADAEGWKHFDFEFPDFASYPRKELKELWTLGVRTYDFLTGWSTKGYQACRICMGDRSSFGIRGRISFMGHRRYLPQNHVWCRSRLHDGKLERKAPPVDKKRKRALDWMKKNTFFDLSYWSRLLLRHKLDVMHIEKNVCDNLVEVGNRLVKPHASYTLTSCERVEFCKFMKSMYPIERSLRTLKQYVRNKARPEGSIAEAYVMNESSTFCSGYLRGIETRFTRDERNDDTIVEDEVIGDFEIIKQKVQPLCASSVRAISQEDKRLFHWYVVNNADEISEYRKKHLRLQRRHAQNSMDLYKIHERTFPEWFQAHALELRESANLSDDFFSLVMGPSFNVRCYNGCIVGGVRFHTIELDSRRTTQNSGIMVIGESDASETSENNFYGVLDEVLHVQYPSGRNVWLFKCRWYDTDINKNDPKNGSNWKVVQVIQNKCIWDVPEVEDVQNDHINILEVVVSHQVDDHIEDETLCGNDVDPTIVERPVMHHVTDDFITMWMNTCHMQAMMNYSDNPQTDDMFIEFEDDLDNIAGGSSFVGDNTAGSSSQQHATTNPRRRAQSRLLELERHVAINGRIPMTIAPRAEKPISLHAVHFSQAIGVCVQKIFPVRYFKWADFGREYIEVVKGDLQRLFVLDFNDQAMNRFVEHQMLMTFKEFRTDCHRHFKKYSDPEEARANPPNALYELAERKGESVDRVELFWETHVRARTFVLQATEDAHNQMLELQSQPTLESSQPLFEDEICDQVLGRRPGYSKGLGWGPKLKAHKMASAISSSTSCSQSTKKEIELQAKLHEALERVEVQDRNHQALASQVESMKKMIEELTRAQ</sequence>
<dbReference type="PANTHER" id="PTHR48258:SF14">
    <property type="entry name" value="OS02G0583300 PROTEIN"/>
    <property type="match status" value="1"/>
</dbReference>